<comment type="caution">
    <text evidence="5">The sequence shown here is derived from an EMBL/GenBank/DDBJ whole genome shotgun (WGS) entry which is preliminary data.</text>
</comment>
<dbReference type="InterPro" id="IPR018060">
    <property type="entry name" value="HTH_AraC"/>
</dbReference>
<name>A0A2N0VKX6_9BACT</name>
<sequence length="277" mass="31748">MNTSQRFDPHPLLQPLIQMVLVKGVMPWNENSKKIYSYPPTPVHCIIFYLNSPIRARKVGQHSFDRQPACVVVGPQLTPVDIELSKDHRAVMIGFQPGGLFRFLGIPMTEMFDDGVDGFNILDKDIRSLIDELRETVQPEQINAKVQMYLLKKMQEAHEIIPFDRALQKLQKTGDSYSMDDVAGDACLSLRQFQRKCHERLGMNPKLYARIARFSKAYSMFEADQQLTWAHISHQCGYFDQMHFIRDFKEFAGVTPGMMSKKLENSSLTFQAPMGIG</sequence>
<gene>
    <name evidence="5" type="ORF">CWD77_05105</name>
</gene>
<reference evidence="5 6" key="1">
    <citation type="submission" date="2017-11" db="EMBL/GenBank/DDBJ databases">
        <title>Rhodohalobacter 15182 sp. nov., isolated from a salt lake.</title>
        <authorList>
            <person name="Han S."/>
        </authorList>
    </citation>
    <scope>NUCLEOTIDE SEQUENCE [LARGE SCALE GENOMIC DNA]</scope>
    <source>
        <strain evidence="5 6">15182</strain>
    </source>
</reference>
<dbReference type="SUPFAM" id="SSF46689">
    <property type="entry name" value="Homeodomain-like"/>
    <property type="match status" value="1"/>
</dbReference>
<evidence type="ECO:0000256" key="1">
    <source>
        <dbReference type="ARBA" id="ARBA00023015"/>
    </source>
</evidence>
<feature type="domain" description="HTH araC/xylS-type" evidence="4">
    <location>
        <begin position="164"/>
        <end position="262"/>
    </location>
</feature>
<dbReference type="Gene3D" id="1.10.10.60">
    <property type="entry name" value="Homeodomain-like"/>
    <property type="match status" value="1"/>
</dbReference>
<dbReference type="SMART" id="SM00342">
    <property type="entry name" value="HTH_ARAC"/>
    <property type="match status" value="1"/>
</dbReference>
<accession>A0A2N0VKX6</accession>
<keyword evidence="6" id="KW-1185">Reference proteome</keyword>
<evidence type="ECO:0000256" key="2">
    <source>
        <dbReference type="ARBA" id="ARBA00023125"/>
    </source>
</evidence>
<dbReference type="Pfam" id="PF20240">
    <property type="entry name" value="DUF6597"/>
    <property type="match status" value="1"/>
</dbReference>
<keyword evidence="3" id="KW-0804">Transcription</keyword>
<dbReference type="AlphaFoldDB" id="A0A2N0VKX6"/>
<organism evidence="5 6">
    <name type="scientific">Rhodohalobacter barkolensis</name>
    <dbReference type="NCBI Taxonomy" id="2053187"/>
    <lineage>
        <taxon>Bacteria</taxon>
        <taxon>Pseudomonadati</taxon>
        <taxon>Balneolota</taxon>
        <taxon>Balneolia</taxon>
        <taxon>Balneolales</taxon>
        <taxon>Balneolaceae</taxon>
        <taxon>Rhodohalobacter</taxon>
    </lineage>
</organism>
<protein>
    <submittedName>
        <fullName evidence="5">DNA gyrase inhibitor</fullName>
    </submittedName>
</protein>
<proteinExistence type="predicted"/>
<evidence type="ECO:0000259" key="4">
    <source>
        <dbReference type="PROSITE" id="PS01124"/>
    </source>
</evidence>
<dbReference type="PROSITE" id="PS01124">
    <property type="entry name" value="HTH_ARAC_FAMILY_2"/>
    <property type="match status" value="1"/>
</dbReference>
<dbReference type="GO" id="GO:0003700">
    <property type="term" value="F:DNA-binding transcription factor activity"/>
    <property type="evidence" value="ECO:0007669"/>
    <property type="project" value="InterPro"/>
</dbReference>
<dbReference type="Pfam" id="PF12833">
    <property type="entry name" value="HTH_18"/>
    <property type="match status" value="1"/>
</dbReference>
<dbReference type="Proteomes" id="UP000233398">
    <property type="component" value="Unassembled WGS sequence"/>
</dbReference>
<keyword evidence="2" id="KW-0238">DNA-binding</keyword>
<dbReference type="OrthoDB" id="635259at2"/>
<dbReference type="InterPro" id="IPR009057">
    <property type="entry name" value="Homeodomain-like_sf"/>
</dbReference>
<dbReference type="PANTHER" id="PTHR46796">
    <property type="entry name" value="HTH-TYPE TRANSCRIPTIONAL ACTIVATOR RHAS-RELATED"/>
    <property type="match status" value="1"/>
</dbReference>
<dbReference type="GO" id="GO:0043565">
    <property type="term" value="F:sequence-specific DNA binding"/>
    <property type="evidence" value="ECO:0007669"/>
    <property type="project" value="InterPro"/>
</dbReference>
<dbReference type="InterPro" id="IPR046532">
    <property type="entry name" value="DUF6597"/>
</dbReference>
<dbReference type="InterPro" id="IPR050204">
    <property type="entry name" value="AraC_XylS_family_regulators"/>
</dbReference>
<keyword evidence="1" id="KW-0805">Transcription regulation</keyword>
<dbReference type="PANTHER" id="PTHR46796:SF13">
    <property type="entry name" value="HTH-TYPE TRANSCRIPTIONAL ACTIVATOR RHAS"/>
    <property type="match status" value="1"/>
</dbReference>
<dbReference type="EMBL" id="PISP01000001">
    <property type="protein sequence ID" value="PKD44842.1"/>
    <property type="molecule type" value="Genomic_DNA"/>
</dbReference>
<evidence type="ECO:0000256" key="3">
    <source>
        <dbReference type="ARBA" id="ARBA00023163"/>
    </source>
</evidence>
<dbReference type="RefSeq" id="WP_101072130.1">
    <property type="nucleotide sequence ID" value="NZ_PISP01000001.1"/>
</dbReference>
<evidence type="ECO:0000313" key="5">
    <source>
        <dbReference type="EMBL" id="PKD44842.1"/>
    </source>
</evidence>
<evidence type="ECO:0000313" key="6">
    <source>
        <dbReference type="Proteomes" id="UP000233398"/>
    </source>
</evidence>